<organism evidence="1 2">
    <name type="scientific">Roseomonas genomospecies 6</name>
    <dbReference type="NCBI Taxonomy" id="214106"/>
    <lineage>
        <taxon>Bacteria</taxon>
        <taxon>Pseudomonadati</taxon>
        <taxon>Pseudomonadota</taxon>
        <taxon>Alphaproteobacteria</taxon>
        <taxon>Acetobacterales</taxon>
        <taxon>Roseomonadaceae</taxon>
        <taxon>Roseomonas</taxon>
    </lineage>
</organism>
<gene>
    <name evidence="1" type="ORF">DS843_13620</name>
</gene>
<name>A0A9W7TZ07_9PROT</name>
<comment type="caution">
    <text evidence="1">The sequence shown here is derived from an EMBL/GenBank/DDBJ whole genome shotgun (WGS) entry which is preliminary data.</text>
</comment>
<protein>
    <submittedName>
        <fullName evidence="1">Uncharacterized protein</fullName>
    </submittedName>
</protein>
<dbReference type="AlphaFoldDB" id="A0A9W7TZ07"/>
<accession>A0A9W7TZ07</accession>
<reference evidence="1 2" key="1">
    <citation type="submission" date="2018-07" db="EMBL/GenBank/DDBJ databases">
        <title>Genome sequence of Azospirillum sp. ATCC 49961.</title>
        <authorList>
            <person name="Sant'Anna F.H."/>
            <person name="Baldani J.I."/>
            <person name="Zilli J.E."/>
            <person name="Reis V.M."/>
            <person name="Hartmann A."/>
            <person name="Cruz L."/>
            <person name="de Souza E.M."/>
            <person name="de Oliveira Pedrosa F."/>
            <person name="Passaglia L.M.P."/>
        </authorList>
    </citation>
    <scope>NUCLEOTIDE SEQUENCE [LARGE SCALE GENOMIC DNA]</scope>
    <source>
        <strain evidence="1 2">ATCC 49961</strain>
    </source>
</reference>
<dbReference type="EMBL" id="QOKW01000009">
    <property type="protein sequence ID" value="KAA0680347.1"/>
    <property type="molecule type" value="Genomic_DNA"/>
</dbReference>
<proteinExistence type="predicted"/>
<dbReference type="Proteomes" id="UP000480854">
    <property type="component" value="Unassembled WGS sequence"/>
</dbReference>
<evidence type="ECO:0000313" key="2">
    <source>
        <dbReference type="Proteomes" id="UP000480854"/>
    </source>
</evidence>
<sequence>MAMSNLLNDVCEQPSGANWRDAEANLFRLLELLRSGRFGGLELAGAAFESARRFGYLCDLALELDPVDRVGLQRLSAEAWAAVEGWTGDWIPAVPISLGTRWWQRRTGAYSNRWGIGPGLYLDRFHSEIGAITFEDRLNGR</sequence>
<evidence type="ECO:0000313" key="1">
    <source>
        <dbReference type="EMBL" id="KAA0680347.1"/>
    </source>
</evidence>
<keyword evidence="2" id="KW-1185">Reference proteome</keyword>